<gene>
    <name evidence="1" type="ORF">NMU03_11370</name>
</gene>
<sequence>MNKIGEDAFKELVSDFSCPYDKDIEDFLIHKAIPFEKAEYQSSRTYLVGFANDQQQFSLCGYYTLSNKPFILSEELSKSKRKSLTGGKTNQDAISVVLIGQLSKNYNKALNYTIEGSDLLAFALETIF</sequence>
<proteinExistence type="predicted"/>
<keyword evidence="2" id="KW-1185">Reference proteome</keyword>
<accession>A0ABY5HZ07</accession>
<organism evidence="1 2">
    <name type="scientific">Allocoprobacillus halotolerans</name>
    <dbReference type="NCBI Taxonomy" id="2944914"/>
    <lineage>
        <taxon>Bacteria</taxon>
        <taxon>Bacillati</taxon>
        <taxon>Bacillota</taxon>
        <taxon>Erysipelotrichia</taxon>
        <taxon>Erysipelotrichales</taxon>
        <taxon>Erysipelotrichaceae</taxon>
        <taxon>Allocoprobacillus</taxon>
    </lineage>
</organism>
<reference evidence="1" key="1">
    <citation type="submission" date="2022-07" db="EMBL/GenBank/DDBJ databases">
        <title>Faecal culturing of patients with breast cancer.</title>
        <authorList>
            <person name="Teng N.M.Y."/>
            <person name="Kiu R."/>
            <person name="Evans R."/>
            <person name="Baker D.J."/>
            <person name="Zenner C."/>
            <person name="Robinson S.D."/>
            <person name="Hall L.J."/>
        </authorList>
    </citation>
    <scope>NUCLEOTIDE SEQUENCE</scope>
    <source>
        <strain evidence="1">LH1062</strain>
    </source>
</reference>
<name>A0ABY5HZ07_9FIRM</name>
<protein>
    <submittedName>
        <fullName evidence="1">Uncharacterized protein</fullName>
    </submittedName>
</protein>
<evidence type="ECO:0000313" key="1">
    <source>
        <dbReference type="EMBL" id="UTY38274.1"/>
    </source>
</evidence>
<dbReference type="Gene3D" id="3.40.630.30">
    <property type="match status" value="1"/>
</dbReference>
<dbReference type="Proteomes" id="UP001060112">
    <property type="component" value="Chromosome"/>
</dbReference>
<dbReference type="RefSeq" id="WP_290138508.1">
    <property type="nucleotide sequence ID" value="NZ_CP101620.1"/>
</dbReference>
<dbReference type="EMBL" id="CP101620">
    <property type="protein sequence ID" value="UTY38274.1"/>
    <property type="molecule type" value="Genomic_DNA"/>
</dbReference>
<evidence type="ECO:0000313" key="2">
    <source>
        <dbReference type="Proteomes" id="UP001060112"/>
    </source>
</evidence>